<protein>
    <submittedName>
        <fullName evidence="1">Uncharacterized protein</fullName>
    </submittedName>
</protein>
<dbReference type="Proteomes" id="UP000183940">
    <property type="component" value="Unassembled WGS sequence"/>
</dbReference>
<keyword evidence="2" id="KW-1185">Reference proteome</keyword>
<sequence>MNNSNCQTSACRYCRHFTPEGRRGGNCQQLNVPVRGGWKACPLAIPAFAPSWEGLEGLGLWQYEPLTAIETQSKPLEPVALKESRPNLSVVEDDLDLDQDLALA</sequence>
<comment type="caution">
    <text evidence="1">The sequence shown here is derived from an EMBL/GenBank/DDBJ whole genome shotgun (WGS) entry which is preliminary data.</text>
</comment>
<dbReference type="EMBL" id="MLAW01000054">
    <property type="protein sequence ID" value="OJJ18940.1"/>
    <property type="molecule type" value="Genomic_DNA"/>
</dbReference>
<name>A0A1L9QL45_9CYAN</name>
<proteinExistence type="predicted"/>
<dbReference type="STRING" id="1925591.BI308_21950"/>
<accession>A0A1L9QL45</accession>
<evidence type="ECO:0000313" key="1">
    <source>
        <dbReference type="EMBL" id="OJJ18940.1"/>
    </source>
</evidence>
<organism evidence="1 2">
    <name type="scientific">Roseofilum reptotaenium AO1-A</name>
    <dbReference type="NCBI Taxonomy" id="1925591"/>
    <lineage>
        <taxon>Bacteria</taxon>
        <taxon>Bacillati</taxon>
        <taxon>Cyanobacteriota</taxon>
        <taxon>Cyanophyceae</taxon>
        <taxon>Desertifilales</taxon>
        <taxon>Desertifilaceae</taxon>
        <taxon>Roseofilum</taxon>
    </lineage>
</organism>
<reference evidence="1" key="1">
    <citation type="submission" date="2016-10" db="EMBL/GenBank/DDBJ databases">
        <title>CRISPR-Cas defence system in Roseofilum reptotaenium: evidence of a bacteriophage-cyanobacterium arms race in the coral black band disease.</title>
        <authorList>
            <person name="Buerger P."/>
            <person name="Wood-Charlson E.M."/>
            <person name="Weynberg K.D."/>
            <person name="Willis B."/>
            <person name="Van Oppen M.J."/>
        </authorList>
    </citation>
    <scope>NUCLEOTIDE SEQUENCE [LARGE SCALE GENOMIC DNA]</scope>
    <source>
        <strain evidence="1">AO1-A</strain>
    </source>
</reference>
<evidence type="ECO:0000313" key="2">
    <source>
        <dbReference type="Proteomes" id="UP000183940"/>
    </source>
</evidence>
<dbReference type="AlphaFoldDB" id="A0A1L9QL45"/>
<gene>
    <name evidence="1" type="ORF">BI308_21950</name>
</gene>